<evidence type="ECO:0000313" key="1">
    <source>
        <dbReference type="EMBL" id="MDR5712940.1"/>
    </source>
</evidence>
<protein>
    <submittedName>
        <fullName evidence="1">Uncharacterized protein</fullName>
    </submittedName>
</protein>
<dbReference type="Proteomes" id="UP001260872">
    <property type="component" value="Unassembled WGS sequence"/>
</dbReference>
<reference evidence="2" key="1">
    <citation type="submission" date="2023-07" db="EMBL/GenBank/DDBJ databases">
        <title>Description of three actinobacteria isolated from air of manufacturing shop in a pharmaceutical factory.</title>
        <authorList>
            <person name="Zhang D.-F."/>
        </authorList>
    </citation>
    <scope>NUCLEOTIDE SEQUENCE [LARGE SCALE GENOMIC DNA]</scope>
    <source>
        <strain evidence="2">CCTCC AB 207010</strain>
    </source>
</reference>
<dbReference type="RefSeq" id="WP_310538308.1">
    <property type="nucleotide sequence ID" value="NZ_BAAAOC010000012.1"/>
</dbReference>
<dbReference type="SUPFAM" id="SSF103084">
    <property type="entry name" value="Holliday junction resolvase RusA"/>
    <property type="match status" value="1"/>
</dbReference>
<accession>A0ABU1FW78</accession>
<dbReference type="EMBL" id="JAVKGT010000044">
    <property type="protein sequence ID" value="MDR5712940.1"/>
    <property type="molecule type" value="Genomic_DNA"/>
</dbReference>
<gene>
    <name evidence="1" type="ORF">RH857_12500</name>
</gene>
<comment type="caution">
    <text evidence="1">The sequence shown here is derived from an EMBL/GenBank/DDBJ whole genome shotgun (WGS) entry which is preliminary data.</text>
</comment>
<proteinExistence type="predicted"/>
<keyword evidence="2" id="KW-1185">Reference proteome</keyword>
<dbReference type="InterPro" id="IPR036614">
    <property type="entry name" value="RusA-like_sf"/>
</dbReference>
<evidence type="ECO:0000313" key="2">
    <source>
        <dbReference type="Proteomes" id="UP001260872"/>
    </source>
</evidence>
<organism evidence="1 2">
    <name type="scientific">Nesterenkonia flava</name>
    <dbReference type="NCBI Taxonomy" id="469799"/>
    <lineage>
        <taxon>Bacteria</taxon>
        <taxon>Bacillati</taxon>
        <taxon>Actinomycetota</taxon>
        <taxon>Actinomycetes</taxon>
        <taxon>Micrococcales</taxon>
        <taxon>Micrococcaceae</taxon>
        <taxon>Nesterenkonia</taxon>
    </lineage>
</organism>
<name>A0ABU1FW78_9MICC</name>
<sequence length="132" mass="15092">MLVTPSSENLHALLVLDLRLVNWKDDHLSLNQRDHPHERARKTKLWRTLGFKAARQASVRPLEGARIEVWYRYPDNRRREVSNLQNLSKALVDGIVDAGVLPDDSDLHVIGPDNRRDPVNGSHQVVVRILAL</sequence>
<dbReference type="Gene3D" id="3.30.1330.70">
    <property type="entry name" value="Holliday junction resolvase RusA"/>
    <property type="match status" value="1"/>
</dbReference>